<evidence type="ECO:0000313" key="1">
    <source>
        <dbReference type="EMBL" id="QSS55299.1"/>
    </source>
</evidence>
<sequence>MMRSLLPQRVTLIIPHQNTHAGTHGRCSKERCLPRSSSLSSVNFPGKLDIIRTAAVVYLASDQATGLPARLAN</sequence>
<proteinExistence type="predicted"/>
<evidence type="ECO:0000313" key="2">
    <source>
        <dbReference type="Proteomes" id="UP000663419"/>
    </source>
</evidence>
<dbReference type="Proteomes" id="UP000663419">
    <property type="component" value="Chromosome 4"/>
</dbReference>
<accession>A0A8A1LMW2</accession>
<gene>
    <name evidence="1" type="ORF">I7I53_03148</name>
</gene>
<name>A0A8A1LMW2_AJEC8</name>
<reference evidence="1" key="1">
    <citation type="submission" date="2021-01" db="EMBL/GenBank/DDBJ databases">
        <title>Chromosome-level genome assembly of a human fungal pathogen reveals clustering of transcriptionally co-regulated genes.</title>
        <authorList>
            <person name="Voorhies M."/>
            <person name="Cohen S."/>
            <person name="Shea T.P."/>
            <person name="Petrus S."/>
            <person name="Munoz J.F."/>
            <person name="Poplawski S."/>
            <person name="Goldman W.E."/>
            <person name="Michael T."/>
            <person name="Cuomo C.A."/>
            <person name="Sil A."/>
            <person name="Beyhan S."/>
        </authorList>
    </citation>
    <scope>NUCLEOTIDE SEQUENCE</scope>
    <source>
        <strain evidence="1">H88</strain>
    </source>
</reference>
<protein>
    <submittedName>
        <fullName evidence="1">Uncharacterized protein</fullName>
    </submittedName>
</protein>
<dbReference type="EMBL" id="CP069105">
    <property type="protein sequence ID" value="QSS55299.1"/>
    <property type="molecule type" value="Genomic_DNA"/>
</dbReference>
<dbReference type="VEuPathDB" id="FungiDB:I7I53_03148"/>
<dbReference type="AlphaFoldDB" id="A0A8A1LMW2"/>
<organism evidence="1 2">
    <name type="scientific">Ajellomyces capsulatus (strain H88)</name>
    <name type="common">Darling's disease fungus</name>
    <name type="synonym">Histoplasma capsulatum</name>
    <dbReference type="NCBI Taxonomy" id="544711"/>
    <lineage>
        <taxon>Eukaryota</taxon>
        <taxon>Fungi</taxon>
        <taxon>Dikarya</taxon>
        <taxon>Ascomycota</taxon>
        <taxon>Pezizomycotina</taxon>
        <taxon>Eurotiomycetes</taxon>
        <taxon>Eurotiomycetidae</taxon>
        <taxon>Onygenales</taxon>
        <taxon>Ajellomycetaceae</taxon>
        <taxon>Histoplasma</taxon>
    </lineage>
</organism>